<evidence type="ECO:0008006" key="5">
    <source>
        <dbReference type="Google" id="ProtNLM"/>
    </source>
</evidence>
<dbReference type="OrthoDB" id="676979at2759"/>
<feature type="transmembrane region" description="Helical" evidence="2">
    <location>
        <begin position="275"/>
        <end position="300"/>
    </location>
</feature>
<keyword evidence="2" id="KW-1133">Transmembrane helix</keyword>
<proteinExistence type="predicted"/>
<organism evidence="3 4">
    <name type="scientific">Stylophora pistillata</name>
    <name type="common">Smooth cauliflower coral</name>
    <dbReference type="NCBI Taxonomy" id="50429"/>
    <lineage>
        <taxon>Eukaryota</taxon>
        <taxon>Metazoa</taxon>
        <taxon>Cnidaria</taxon>
        <taxon>Anthozoa</taxon>
        <taxon>Hexacorallia</taxon>
        <taxon>Scleractinia</taxon>
        <taxon>Astrocoeniina</taxon>
        <taxon>Pocilloporidae</taxon>
        <taxon>Stylophora</taxon>
    </lineage>
</organism>
<reference evidence="4" key="1">
    <citation type="journal article" date="2017" name="bioRxiv">
        <title>Comparative analysis of the genomes of Stylophora pistillata and Acropora digitifera provides evidence for extensive differences between species of corals.</title>
        <authorList>
            <person name="Voolstra C.R."/>
            <person name="Li Y."/>
            <person name="Liew Y.J."/>
            <person name="Baumgarten S."/>
            <person name="Zoccola D."/>
            <person name="Flot J.-F."/>
            <person name="Tambutte S."/>
            <person name="Allemand D."/>
            <person name="Aranda M."/>
        </authorList>
    </citation>
    <scope>NUCLEOTIDE SEQUENCE [LARGE SCALE GENOMIC DNA]</scope>
</reference>
<feature type="region of interest" description="Disordered" evidence="1">
    <location>
        <begin position="765"/>
        <end position="813"/>
    </location>
</feature>
<feature type="transmembrane region" description="Helical" evidence="2">
    <location>
        <begin position="170"/>
        <end position="192"/>
    </location>
</feature>
<dbReference type="Proteomes" id="UP000225706">
    <property type="component" value="Unassembled WGS sequence"/>
</dbReference>
<name>A0A2B4SZ44_STYPI</name>
<keyword evidence="4" id="KW-1185">Reference proteome</keyword>
<evidence type="ECO:0000256" key="1">
    <source>
        <dbReference type="SAM" id="MobiDB-lite"/>
    </source>
</evidence>
<feature type="region of interest" description="Disordered" evidence="1">
    <location>
        <begin position="674"/>
        <end position="704"/>
    </location>
</feature>
<comment type="caution">
    <text evidence="3">The sequence shown here is derived from an EMBL/GenBank/DDBJ whole genome shotgun (WGS) entry which is preliminary data.</text>
</comment>
<feature type="transmembrane region" description="Helical" evidence="2">
    <location>
        <begin position="466"/>
        <end position="484"/>
    </location>
</feature>
<feature type="transmembrane region" description="Helical" evidence="2">
    <location>
        <begin position="496"/>
        <end position="515"/>
    </location>
</feature>
<dbReference type="PANTHER" id="PTHR11319">
    <property type="entry name" value="G PROTEIN-COUPLED RECEPTOR-RELATED"/>
    <property type="match status" value="1"/>
</dbReference>
<evidence type="ECO:0000313" key="3">
    <source>
        <dbReference type="EMBL" id="PFX34150.1"/>
    </source>
</evidence>
<sequence length="841" mass="94642">MGFTRTYDHPYGIYRPCQLGTFSNGNGKCTECPPGTESDFLAGYRACPCLEGFYRSHRFAECLKCKVGMVCQDDYASLKSGFWWQWRNESYKHRYQQFVHNLLVASPALDSSSIQYPHAIPTAYRCQVEKSCKGGLESPCGKGYQGPLCAVCSSGYHKQLESCEKCPSKAWIAVQLSIVVLILCLLLTFLILKRKSKFEKDEGHYLMDVFFSKIKILVGFYQVTHGLLEVFSYIQWPDSLQGVATYSGILQLNMLQIAPIHCLFPGLHLNTFGELLLMLTLNLTVISVSGICLLIYKIVISKSHNLDEDEKSTKINQTKQLVYKNLFFFLYVTYLSTLSKTASVLPFACRKLCRDEKEEMCEEYVKADYSIQCQGSLYNHWLILAYISTAYVFALPAASFIVLWRQRRVLSSSTRNRDSGTEVIEGLRFLFENYKSTLWYWELVEMSRKAVLTSGLILVGQESRSYIGLAWVVAGIYGVLFSWMKPVQVTSENRLMSTSLAVTIVNLGVGAVSRIPAENISHEVDKQKDELMMKILILGANAMVICLLVGQYLMSLYEDLKEWRKNPQCSFSCCLALLLPLNDLQGEIRGMVGQDLMKTQLDSGMLEKPNVTASAQDSGAMSFAICGEEFERENEVKTEFRYREDDVRENNKKYNCWTQTKVAMPPFASIVGSESTKGQQRIHKREPSKNQIPTSEKRSTVSARHKACMKNKLEGKAPENLMAGTKHEADCSSPAKQKGGATNGAKGIQQVKQNASMKNEVEGIASAKKKGNLKSDVNSNTNTKQKKGMRNKAEGKALRKRRGRMANEAEGVVAAERMEGTNCDVRIKKQAEQKKHESMNC</sequence>
<feature type="transmembrane region" description="Helical" evidence="2">
    <location>
        <begin position="383"/>
        <end position="404"/>
    </location>
</feature>
<dbReference type="EMBL" id="LSMT01000006">
    <property type="protein sequence ID" value="PFX34150.1"/>
    <property type="molecule type" value="Genomic_DNA"/>
</dbReference>
<accession>A0A2B4SZ44</accession>
<keyword evidence="2" id="KW-0812">Transmembrane</keyword>
<gene>
    <name evidence="3" type="ORF">AWC38_SpisGene937</name>
</gene>
<feature type="transmembrane region" description="Helical" evidence="2">
    <location>
        <begin position="535"/>
        <end position="554"/>
    </location>
</feature>
<protein>
    <recommendedName>
        <fullName evidence="5">Tyrosine-protein kinase ephrin type A/B receptor-like domain-containing protein</fullName>
    </recommendedName>
</protein>
<keyword evidence="2" id="KW-0472">Membrane</keyword>
<dbReference type="Gene3D" id="2.10.50.10">
    <property type="entry name" value="Tumor Necrosis Factor Receptor, subunit A, domain 2"/>
    <property type="match status" value="1"/>
</dbReference>
<dbReference type="PANTHER" id="PTHR11319:SF35">
    <property type="entry name" value="OUTER MEMBRANE PROTEIN PMPC-RELATED"/>
    <property type="match status" value="1"/>
</dbReference>
<evidence type="ECO:0000256" key="2">
    <source>
        <dbReference type="SAM" id="Phobius"/>
    </source>
</evidence>
<evidence type="ECO:0000313" key="4">
    <source>
        <dbReference type="Proteomes" id="UP000225706"/>
    </source>
</evidence>
<feature type="transmembrane region" description="Helical" evidence="2">
    <location>
        <begin position="321"/>
        <end position="338"/>
    </location>
</feature>
<feature type="region of interest" description="Disordered" evidence="1">
    <location>
        <begin position="725"/>
        <end position="745"/>
    </location>
</feature>
<dbReference type="AlphaFoldDB" id="A0A2B4SZ44"/>